<name>A0A849BNF9_9ACTN</name>
<dbReference type="GO" id="GO:0005524">
    <property type="term" value="F:ATP binding"/>
    <property type="evidence" value="ECO:0007669"/>
    <property type="project" value="TreeGrafter"/>
</dbReference>
<proteinExistence type="inferred from homology"/>
<reference evidence="4 5" key="1">
    <citation type="submission" date="2020-05" db="EMBL/GenBank/DDBJ databases">
        <title>MicrobeNet Type strains.</title>
        <authorList>
            <person name="Nicholson A.C."/>
        </authorList>
    </citation>
    <scope>NUCLEOTIDE SEQUENCE [LARGE SCALE GENOMIC DNA]</scope>
    <source>
        <strain evidence="4 5">JCM 14547</strain>
    </source>
</reference>
<keyword evidence="4" id="KW-0647">Proteasome</keyword>
<dbReference type="PANTHER" id="PTHR42307:SF2">
    <property type="entry name" value="PUP DEAMIDASE_DEPUPYLASE"/>
    <property type="match status" value="1"/>
</dbReference>
<evidence type="ECO:0000256" key="2">
    <source>
        <dbReference type="PIRSR" id="PIRSR018077-1"/>
    </source>
</evidence>
<evidence type="ECO:0000256" key="3">
    <source>
        <dbReference type="SAM" id="MobiDB-lite"/>
    </source>
</evidence>
<evidence type="ECO:0000313" key="4">
    <source>
        <dbReference type="EMBL" id="NNH22883.1"/>
    </source>
</evidence>
<dbReference type="PANTHER" id="PTHR42307">
    <property type="entry name" value="PUP DEAMIDASE/DEPUPYLASE"/>
    <property type="match status" value="1"/>
</dbReference>
<sequence length="558" mass="60251">MSSAEDPASRTPDGGGPWGRDGGVRRVMGLETEFGISAPGEAQANPMLLSGRVVHAYAAPDPSSGGRGTRSRRGTRWDYADEAPLRDARGFELDRARAHASQLTDVPPDVAASQGGGAGTGLHVAEELEDAGLANTVLTNGARLYVDHAHPEYSGPEVTTPRDAVLWDLAGDEVAREAMRRIAASPGLGDVVLYKNNTDGKGASYGTHENYLMPRSTPFADVARALVPFFVSRQVVTGAGRVGLGQTGERSGFQLSQRADFFETEVGLETTLKRPLVNTRDEPHATADRWRRLHVIVGDANLSPVATLLKTGTTSLVLAMVEAGEMPDLALAHPVASVRAVSHDPTLRHLLELRSGERMTAVQLQWRHLEAARAFVGRRQGDAVDPDTAEVLTRWEQVLTDLEADPVRCARQLDWVAKLRLLEGFRSREDLTWDAARLALIDIQYADLRPERGLHARLVARGAVELLHEPAEVARAVVAPPEDTRAWFRGECVRRYGDEVAAASWDSVILDVAGRASLQRVPMLEPLRGTRATTGALLDRCATAAELVHALTGGRPAG</sequence>
<dbReference type="Pfam" id="PF03136">
    <property type="entry name" value="Pup_ligase"/>
    <property type="match status" value="1"/>
</dbReference>
<dbReference type="PIRSF" id="PIRSF018077">
    <property type="entry name" value="UCP018077"/>
    <property type="match status" value="1"/>
</dbReference>
<comment type="similarity">
    <text evidence="1">Belongs to the Pup ligase/Pup deamidase family. Pup deamidase subfamily.</text>
</comment>
<keyword evidence="5" id="KW-1185">Reference proteome</keyword>
<dbReference type="GO" id="GO:0008233">
    <property type="term" value="F:peptidase activity"/>
    <property type="evidence" value="ECO:0007669"/>
    <property type="project" value="InterPro"/>
</dbReference>
<protein>
    <submittedName>
        <fullName evidence="4">Proteasome accessory factor PafA2</fullName>
    </submittedName>
</protein>
<dbReference type="EMBL" id="JABEMA010000077">
    <property type="protein sequence ID" value="NNH22883.1"/>
    <property type="molecule type" value="Genomic_DNA"/>
</dbReference>
<dbReference type="InterPro" id="IPR022366">
    <property type="entry name" value="Pup_deamidase"/>
</dbReference>
<organism evidence="4 5">
    <name type="scientific">Pseudokineococcus marinus</name>
    <dbReference type="NCBI Taxonomy" id="351215"/>
    <lineage>
        <taxon>Bacteria</taxon>
        <taxon>Bacillati</taxon>
        <taxon>Actinomycetota</taxon>
        <taxon>Actinomycetes</taxon>
        <taxon>Kineosporiales</taxon>
        <taxon>Kineosporiaceae</taxon>
        <taxon>Pseudokineococcus</taxon>
    </lineage>
</organism>
<evidence type="ECO:0000256" key="1">
    <source>
        <dbReference type="ARBA" id="ARBA00009114"/>
    </source>
</evidence>
<dbReference type="GO" id="GO:0016811">
    <property type="term" value="F:hydrolase activity, acting on carbon-nitrogen (but not peptide) bonds, in linear amides"/>
    <property type="evidence" value="ECO:0007669"/>
    <property type="project" value="InterPro"/>
</dbReference>
<feature type="active site" description="Proton acceptor" evidence="2">
    <location>
        <position position="147"/>
    </location>
</feature>
<dbReference type="NCBIfam" id="TIGR03688">
    <property type="entry name" value="depupylase_Dop"/>
    <property type="match status" value="1"/>
</dbReference>
<dbReference type="GO" id="GO:0010498">
    <property type="term" value="P:proteasomal protein catabolic process"/>
    <property type="evidence" value="ECO:0007669"/>
    <property type="project" value="InterPro"/>
</dbReference>
<accession>A0A849BNF9</accession>
<dbReference type="Proteomes" id="UP000555552">
    <property type="component" value="Unassembled WGS sequence"/>
</dbReference>
<dbReference type="InterPro" id="IPR004347">
    <property type="entry name" value="Pup_ligase/deamidase"/>
</dbReference>
<dbReference type="AlphaFoldDB" id="A0A849BNF9"/>
<dbReference type="GO" id="GO:0019941">
    <property type="term" value="P:modification-dependent protein catabolic process"/>
    <property type="evidence" value="ECO:0007669"/>
    <property type="project" value="InterPro"/>
</dbReference>
<feature type="region of interest" description="Disordered" evidence="3">
    <location>
        <begin position="1"/>
        <end position="26"/>
    </location>
</feature>
<dbReference type="GO" id="GO:0000502">
    <property type="term" value="C:proteasome complex"/>
    <property type="evidence" value="ECO:0007669"/>
    <property type="project" value="UniProtKB-KW"/>
</dbReference>
<dbReference type="GO" id="GO:0070490">
    <property type="term" value="P:protein pupylation"/>
    <property type="evidence" value="ECO:0007669"/>
    <property type="project" value="TreeGrafter"/>
</dbReference>
<comment type="caution">
    <text evidence="4">The sequence shown here is derived from an EMBL/GenBank/DDBJ whole genome shotgun (WGS) entry which is preliminary data.</text>
</comment>
<evidence type="ECO:0000313" key="5">
    <source>
        <dbReference type="Proteomes" id="UP000555552"/>
    </source>
</evidence>
<gene>
    <name evidence="4" type="ORF">HLB09_07215</name>
</gene>